<accession>A0ACC1S1M6</accession>
<dbReference type="EMBL" id="JANHOG010001904">
    <property type="protein sequence ID" value="KAJ3530044.1"/>
    <property type="molecule type" value="Genomic_DNA"/>
</dbReference>
<keyword evidence="2" id="KW-1185">Reference proteome</keyword>
<dbReference type="Proteomes" id="UP001148662">
    <property type="component" value="Unassembled WGS sequence"/>
</dbReference>
<protein>
    <submittedName>
        <fullName evidence="1">Uncharacterized protein</fullName>
    </submittedName>
</protein>
<evidence type="ECO:0000313" key="2">
    <source>
        <dbReference type="Proteomes" id="UP001148662"/>
    </source>
</evidence>
<reference evidence="1" key="1">
    <citation type="submission" date="2022-07" db="EMBL/GenBank/DDBJ databases">
        <title>Genome Sequence of Phlebia brevispora.</title>
        <authorList>
            <person name="Buettner E."/>
        </authorList>
    </citation>
    <scope>NUCLEOTIDE SEQUENCE</scope>
    <source>
        <strain evidence="1">MPL23</strain>
    </source>
</reference>
<evidence type="ECO:0000313" key="1">
    <source>
        <dbReference type="EMBL" id="KAJ3530044.1"/>
    </source>
</evidence>
<organism evidence="1 2">
    <name type="scientific">Phlebia brevispora</name>
    <dbReference type="NCBI Taxonomy" id="194682"/>
    <lineage>
        <taxon>Eukaryota</taxon>
        <taxon>Fungi</taxon>
        <taxon>Dikarya</taxon>
        <taxon>Basidiomycota</taxon>
        <taxon>Agaricomycotina</taxon>
        <taxon>Agaricomycetes</taxon>
        <taxon>Polyporales</taxon>
        <taxon>Meruliaceae</taxon>
        <taxon>Phlebia</taxon>
    </lineage>
</organism>
<sequence length="307" mass="34418">MIPCEYWHLSDRKVLEDHHAQEHRVCSSSGCQEVFDSDESLREHRRLRHWYCEKCNTVFIDENSLKIHLRASETHNERTILCPGEGCGKLFISPSDLTQHLESGACRSRITRTDVNNIAAKFDTNRVITNPDRMLTGGDDMLSYLRPRIAPAYAMELSFNGTAYECILCHRTFATLSRLHEHMASPVHEAKIYHCPSRYGGCEIEFKTLSGLIRHVESQVCDVLHFVKKPDPDIGAVRLLEYGTSIDAQHRIIDRPAPDDSNTEGGLMSTMGSLFVSILLAGGLLALAPILGAVVEQTRSGEVDEAK</sequence>
<gene>
    <name evidence="1" type="ORF">NM688_g7767</name>
</gene>
<proteinExistence type="predicted"/>
<comment type="caution">
    <text evidence="1">The sequence shown here is derived from an EMBL/GenBank/DDBJ whole genome shotgun (WGS) entry which is preliminary data.</text>
</comment>
<name>A0ACC1S1M6_9APHY</name>